<comment type="caution">
    <text evidence="1">The sequence shown here is derived from an EMBL/GenBank/DDBJ whole genome shotgun (WGS) entry which is preliminary data.</text>
</comment>
<proteinExistence type="predicted"/>
<dbReference type="GO" id="GO:0016791">
    <property type="term" value="F:phosphatase activity"/>
    <property type="evidence" value="ECO:0007669"/>
    <property type="project" value="TreeGrafter"/>
</dbReference>
<keyword evidence="1" id="KW-0378">Hydrolase</keyword>
<dbReference type="PANTHER" id="PTHR10000">
    <property type="entry name" value="PHOSPHOSERINE PHOSPHATASE"/>
    <property type="match status" value="1"/>
</dbReference>
<protein>
    <submittedName>
        <fullName evidence="1">HAD-IIB family hydrolase</fullName>
    </submittedName>
</protein>
<dbReference type="GO" id="GO:0005829">
    <property type="term" value="C:cytosol"/>
    <property type="evidence" value="ECO:0007669"/>
    <property type="project" value="TreeGrafter"/>
</dbReference>
<reference evidence="1" key="1">
    <citation type="journal article" date="2021" name="PeerJ">
        <title>Extensive microbial diversity within the chicken gut microbiome revealed by metagenomics and culture.</title>
        <authorList>
            <person name="Gilroy R."/>
            <person name="Ravi A."/>
            <person name="Getino M."/>
            <person name="Pursley I."/>
            <person name="Horton D.L."/>
            <person name="Alikhan N.F."/>
            <person name="Baker D."/>
            <person name="Gharbi K."/>
            <person name="Hall N."/>
            <person name="Watson M."/>
            <person name="Adriaenssens E.M."/>
            <person name="Foster-Nyarko E."/>
            <person name="Jarju S."/>
            <person name="Secka A."/>
            <person name="Antonio M."/>
            <person name="Oren A."/>
            <person name="Chaudhuri R.R."/>
            <person name="La Ragione R."/>
            <person name="Hildebrand F."/>
            <person name="Pallen M.J."/>
        </authorList>
    </citation>
    <scope>NUCLEOTIDE SEQUENCE</scope>
    <source>
        <strain evidence="1">ChiHjej8B7-3636</strain>
    </source>
</reference>
<dbReference type="InterPro" id="IPR006379">
    <property type="entry name" value="HAD-SF_hydro_IIB"/>
</dbReference>
<dbReference type="AlphaFoldDB" id="A0A9D2KIZ3"/>
<dbReference type="GO" id="GO:0000287">
    <property type="term" value="F:magnesium ion binding"/>
    <property type="evidence" value="ECO:0007669"/>
    <property type="project" value="TreeGrafter"/>
</dbReference>
<dbReference type="SUPFAM" id="SSF56784">
    <property type="entry name" value="HAD-like"/>
    <property type="match status" value="1"/>
</dbReference>
<organism evidence="1 2">
    <name type="scientific">Candidatus Microbacterium stercoravium</name>
    <dbReference type="NCBI Taxonomy" id="2838697"/>
    <lineage>
        <taxon>Bacteria</taxon>
        <taxon>Bacillati</taxon>
        <taxon>Actinomycetota</taxon>
        <taxon>Actinomycetes</taxon>
        <taxon>Micrococcales</taxon>
        <taxon>Microbacteriaceae</taxon>
        <taxon>Microbacterium</taxon>
    </lineage>
</organism>
<accession>A0A9D2KIZ3</accession>
<sequence length="282" mass="30320">MEAASSTVRPEERRLIALDLDGTVLLEDDSLSPGVVDAVRAAESLGHIVTIATGRSWESVAYVLEWLGVAPRHIVTANGATIMTRDDMAPNGYRRDVVETFDATSVLTHVEQHLPDGNFMVELPDGSRLFNNHLDDWNLNGPNAHQVSIDEMKGHEVTRVVVVSDDHGGESFAAFVEQMGLQQVSYSVGWSAWLDIAPQGVDKSTALEHVRELEEIAPANVVVMGDGRNDIQMLDWARAAGGEAVVMGQALAEVAEHGSRITAPVEQGGVAQALDAIGLTAR</sequence>
<dbReference type="Gene3D" id="3.40.50.1000">
    <property type="entry name" value="HAD superfamily/HAD-like"/>
    <property type="match status" value="1"/>
</dbReference>
<reference evidence="1" key="2">
    <citation type="submission" date="2021-04" db="EMBL/GenBank/DDBJ databases">
        <authorList>
            <person name="Gilroy R."/>
        </authorList>
    </citation>
    <scope>NUCLEOTIDE SEQUENCE</scope>
    <source>
        <strain evidence="1">ChiHjej8B7-3636</strain>
    </source>
</reference>
<dbReference type="InterPro" id="IPR023214">
    <property type="entry name" value="HAD_sf"/>
</dbReference>
<evidence type="ECO:0000313" key="1">
    <source>
        <dbReference type="EMBL" id="HJA04848.1"/>
    </source>
</evidence>
<dbReference type="Proteomes" id="UP000824220">
    <property type="component" value="Unassembled WGS sequence"/>
</dbReference>
<dbReference type="PANTHER" id="PTHR10000:SF8">
    <property type="entry name" value="HAD SUPERFAMILY HYDROLASE-LIKE, TYPE 3"/>
    <property type="match status" value="1"/>
</dbReference>
<dbReference type="EMBL" id="DXAM01000117">
    <property type="protein sequence ID" value="HJA04848.1"/>
    <property type="molecule type" value="Genomic_DNA"/>
</dbReference>
<gene>
    <name evidence="1" type="ORF">H9800_08305</name>
</gene>
<dbReference type="InterPro" id="IPR036412">
    <property type="entry name" value="HAD-like_sf"/>
</dbReference>
<dbReference type="NCBIfam" id="TIGR01484">
    <property type="entry name" value="HAD-SF-IIB"/>
    <property type="match status" value="1"/>
</dbReference>
<dbReference type="Pfam" id="PF08282">
    <property type="entry name" value="Hydrolase_3"/>
    <property type="match status" value="1"/>
</dbReference>
<evidence type="ECO:0000313" key="2">
    <source>
        <dbReference type="Proteomes" id="UP000824220"/>
    </source>
</evidence>
<dbReference type="PROSITE" id="PS01228">
    <property type="entry name" value="COF_1"/>
    <property type="match status" value="1"/>
</dbReference>
<name>A0A9D2KIZ3_9MICO</name>
<dbReference type="Gene3D" id="3.30.1240.10">
    <property type="match status" value="1"/>
</dbReference>